<organism evidence="1 2">
    <name type="scientific">Halopseudomonas laoshanensis</name>
    <dbReference type="NCBI Taxonomy" id="2268758"/>
    <lineage>
        <taxon>Bacteria</taxon>
        <taxon>Pseudomonadati</taxon>
        <taxon>Pseudomonadota</taxon>
        <taxon>Gammaproteobacteria</taxon>
        <taxon>Pseudomonadales</taxon>
        <taxon>Pseudomonadaceae</taxon>
        <taxon>Halopseudomonas</taxon>
    </lineage>
</organism>
<comment type="caution">
    <text evidence="1">The sequence shown here is derived from an EMBL/GenBank/DDBJ whole genome shotgun (WGS) entry which is preliminary data.</text>
</comment>
<evidence type="ECO:0000313" key="1">
    <source>
        <dbReference type="EMBL" id="KAA0693249.1"/>
    </source>
</evidence>
<accession>A0A7V7GS15</accession>
<dbReference type="AlphaFoldDB" id="A0A7V7GS15"/>
<name>A0A7V7GS15_9GAMM</name>
<evidence type="ECO:0000313" key="2">
    <source>
        <dbReference type="Proteomes" id="UP000463138"/>
    </source>
</evidence>
<reference evidence="1 2" key="1">
    <citation type="submission" date="2018-07" db="EMBL/GenBank/DDBJ databases">
        <title>Pseudomonas laoshanensis sp. nov., isolated from soil.</title>
        <authorList>
            <person name="Sun J."/>
            <person name="Yu L."/>
            <person name="Wang M."/>
            <person name="Zhang C."/>
        </authorList>
    </citation>
    <scope>NUCLEOTIDE SEQUENCE [LARGE SCALE GENOMIC DNA]</scope>
    <source>
        <strain evidence="1 2">Y22</strain>
    </source>
</reference>
<evidence type="ECO:0008006" key="3">
    <source>
        <dbReference type="Google" id="ProtNLM"/>
    </source>
</evidence>
<dbReference type="Pfam" id="PF11903">
    <property type="entry name" value="ParD_like"/>
    <property type="match status" value="1"/>
</dbReference>
<keyword evidence="2" id="KW-1185">Reference proteome</keyword>
<dbReference type="RefSeq" id="WP_149333549.1">
    <property type="nucleotide sequence ID" value="NZ_QOVF01000005.1"/>
</dbReference>
<dbReference type="EMBL" id="QOVF01000005">
    <property type="protein sequence ID" value="KAA0693249.1"/>
    <property type="molecule type" value="Genomic_DNA"/>
</dbReference>
<protein>
    <recommendedName>
        <fullName evidence="3">ParD-like antitoxin of type II toxin-antitoxin system</fullName>
    </recommendedName>
</protein>
<proteinExistence type="predicted"/>
<dbReference type="OrthoDB" id="5422561at2"/>
<dbReference type="Proteomes" id="UP000463138">
    <property type="component" value="Unassembled WGS sequence"/>
</dbReference>
<sequence>MGIVKIDDQLHEDIRKASSVMVRSINAQAEFWIKIGMLAEANPDMSFSQIISDQMKHADVVPRRLALG</sequence>
<gene>
    <name evidence="1" type="ORF">DT594_15355</name>
</gene>
<dbReference type="InterPro" id="IPR021831">
    <property type="entry name" value="ParD-like"/>
</dbReference>